<organism evidence="1 2">
    <name type="scientific">Pseudocalidococcus azoricus BACA0444</name>
    <dbReference type="NCBI Taxonomy" id="2918990"/>
    <lineage>
        <taxon>Bacteria</taxon>
        <taxon>Bacillati</taxon>
        <taxon>Cyanobacteriota</taxon>
        <taxon>Cyanophyceae</taxon>
        <taxon>Acaryochloridales</taxon>
        <taxon>Thermosynechococcaceae</taxon>
        <taxon>Pseudocalidococcus</taxon>
        <taxon>Pseudocalidococcus azoricus</taxon>
    </lineage>
</organism>
<evidence type="ECO:0000313" key="1">
    <source>
        <dbReference type="EMBL" id="MDS3860929.1"/>
    </source>
</evidence>
<gene>
    <name evidence="1" type="ORF">RIF25_08895</name>
</gene>
<keyword evidence="2" id="KW-1185">Reference proteome</keyword>
<name>A0AAE4FRG7_9CYAN</name>
<dbReference type="RefSeq" id="WP_322878189.1">
    <property type="nucleotide sequence ID" value="NZ_JAVMIP010000007.1"/>
</dbReference>
<comment type="caution">
    <text evidence="1">The sequence shown here is derived from an EMBL/GenBank/DDBJ whole genome shotgun (WGS) entry which is preliminary data.</text>
</comment>
<proteinExistence type="predicted"/>
<dbReference type="Proteomes" id="UP001268256">
    <property type="component" value="Unassembled WGS sequence"/>
</dbReference>
<dbReference type="EMBL" id="JAVMIP010000007">
    <property type="protein sequence ID" value="MDS3860929.1"/>
    <property type="molecule type" value="Genomic_DNA"/>
</dbReference>
<evidence type="ECO:0000313" key="2">
    <source>
        <dbReference type="Proteomes" id="UP001268256"/>
    </source>
</evidence>
<sequence length="149" mass="16434">MNTLNYRGVSYTVDSTSAEILARTQVIERPDPAPNFATNAGLPVPQPVQMLTYRGIKYQQSPAARSMKDAILLNEHIAEAAVANDANAVLPSVAGFQSDYAFHVTDAQDVEPEHRHTAFTYLQNRLKKAKAAGNDVQAEMIRAEMQLLY</sequence>
<dbReference type="AlphaFoldDB" id="A0AAE4FRG7"/>
<accession>A0AAE4FRG7</accession>
<protein>
    <submittedName>
        <fullName evidence="1">DUF4278 domain-containing protein</fullName>
    </submittedName>
</protein>
<reference evidence="2" key="1">
    <citation type="submission" date="2023-07" db="EMBL/GenBank/DDBJ databases">
        <authorList>
            <person name="Luz R."/>
            <person name="Cordeiro R."/>
            <person name="Fonseca A."/>
            <person name="Goncalves V."/>
        </authorList>
    </citation>
    <scope>NUCLEOTIDE SEQUENCE [LARGE SCALE GENOMIC DNA]</scope>
    <source>
        <strain evidence="2">BACA0444</strain>
    </source>
</reference>